<reference evidence="1" key="1">
    <citation type="submission" date="2020-06" db="EMBL/GenBank/DDBJ databases">
        <title>Whole Genome Sequence of Halomonas aquamarina MB598.</title>
        <authorList>
            <person name="Pervaiz M."/>
            <person name="Fariq A."/>
            <person name="Yasmin A."/>
            <person name="Welch M."/>
        </authorList>
    </citation>
    <scope>NUCLEOTIDE SEQUENCE</scope>
    <source>
        <strain evidence="1">MB598</strain>
    </source>
</reference>
<name>A0ACC5VXX5_9GAMM</name>
<keyword evidence="1" id="KW-0808">Transferase</keyword>
<keyword evidence="1" id="KW-0418">Kinase</keyword>
<organism evidence="1 2">
    <name type="scientific">Vreelandella aquamarina</name>
    <dbReference type="NCBI Taxonomy" id="77097"/>
    <lineage>
        <taxon>Bacteria</taxon>
        <taxon>Pseudomonadati</taxon>
        <taxon>Pseudomonadota</taxon>
        <taxon>Gammaproteobacteria</taxon>
        <taxon>Oceanospirillales</taxon>
        <taxon>Halomonadaceae</taxon>
        <taxon>Vreelandella</taxon>
    </lineage>
</organism>
<comment type="caution">
    <text evidence="1">The sequence shown here is derived from an EMBL/GenBank/DDBJ whole genome shotgun (WGS) entry which is preliminary data.</text>
</comment>
<protein>
    <submittedName>
        <fullName evidence="1">S-methyl-5-thioribose kinase</fullName>
        <ecNumber evidence="1">2.7.1.100</ecNumber>
    </submittedName>
</protein>
<proteinExistence type="predicted"/>
<dbReference type="Proteomes" id="UP001319846">
    <property type="component" value="Unassembled WGS sequence"/>
</dbReference>
<sequence length="429" mass="48121">MPQEYREETTRYEALSVDSLSKRLGDVQAVTRRVGGDPAGWDVREVGDGNLNLVFIVTGSVGSVVVKQALPYVRMVGESWPLPLYRAHFEYYALVRQARRDPGIAPEVYHFDKAQALIVMEYLHPHIILRRKLIRGERVAQLGETLGRFCARTAFRGSGLSLPSPEKKQDVGLFSGNVAIPAITESLVFTDPYFNAEMNHHTPALTPVVERLRSNVALKVRAQRMLLKFTANAETMLHGDLHSGSIMATDNSVRVIDPEFSQYGPMAFDLGMAVANFLMAYFSQPAHRSDADLAAYQAWILEVIEACFTSFDAEFRHLWQTERTGLLFPKALFEEQGHESEAACDALLEEIREDALAFCGIEMHRRVLSLAHNADFEEIEDTALRARLEARNLLMGEELVVNPRAYSDMAALIELAKTHNRQDALEVGE</sequence>
<keyword evidence="2" id="KW-1185">Reference proteome</keyword>
<gene>
    <name evidence="1" type="ORF">HW452_13380</name>
</gene>
<dbReference type="EMBL" id="JABYQT010000008">
    <property type="protein sequence ID" value="MBZ5488517.1"/>
    <property type="molecule type" value="Genomic_DNA"/>
</dbReference>
<evidence type="ECO:0000313" key="1">
    <source>
        <dbReference type="EMBL" id="MBZ5488517.1"/>
    </source>
</evidence>
<evidence type="ECO:0000313" key="2">
    <source>
        <dbReference type="Proteomes" id="UP001319846"/>
    </source>
</evidence>
<accession>A0ACC5VXX5</accession>
<dbReference type="EC" id="2.7.1.100" evidence="1"/>